<proteinExistence type="predicted"/>
<evidence type="ECO:0000313" key="2">
    <source>
        <dbReference type="Proteomes" id="UP001652622"/>
    </source>
</evidence>
<dbReference type="Proteomes" id="UP001652622">
    <property type="component" value="Unplaced"/>
</dbReference>
<feature type="transmembrane region" description="Helical" evidence="1">
    <location>
        <begin position="79"/>
        <end position="98"/>
    </location>
</feature>
<name>A0ABM3YNQ5_PANGU</name>
<evidence type="ECO:0000256" key="1">
    <source>
        <dbReference type="SAM" id="Phobius"/>
    </source>
</evidence>
<keyword evidence="1" id="KW-0812">Transmembrane</keyword>
<reference evidence="3" key="1">
    <citation type="submission" date="2025-08" db="UniProtKB">
        <authorList>
            <consortium name="RefSeq"/>
        </authorList>
    </citation>
    <scope>IDENTIFICATION</scope>
    <source>
        <tissue evidence="3">Blood</tissue>
    </source>
</reference>
<keyword evidence="2" id="KW-1185">Reference proteome</keyword>
<evidence type="ECO:0000313" key="3">
    <source>
        <dbReference type="RefSeq" id="XP_060537754.1"/>
    </source>
</evidence>
<organism evidence="2 3">
    <name type="scientific">Pantherophis guttatus</name>
    <name type="common">Corn snake</name>
    <name type="synonym">Elaphe guttata</name>
    <dbReference type="NCBI Taxonomy" id="94885"/>
    <lineage>
        <taxon>Eukaryota</taxon>
        <taxon>Metazoa</taxon>
        <taxon>Chordata</taxon>
        <taxon>Craniata</taxon>
        <taxon>Vertebrata</taxon>
        <taxon>Euteleostomi</taxon>
        <taxon>Lepidosauria</taxon>
        <taxon>Squamata</taxon>
        <taxon>Bifurcata</taxon>
        <taxon>Unidentata</taxon>
        <taxon>Episquamata</taxon>
        <taxon>Toxicofera</taxon>
        <taxon>Serpentes</taxon>
        <taxon>Colubroidea</taxon>
        <taxon>Colubridae</taxon>
        <taxon>Colubrinae</taxon>
        <taxon>Pantherophis</taxon>
    </lineage>
</organism>
<gene>
    <name evidence="3" type="primary">CUNH12orf76</name>
</gene>
<protein>
    <submittedName>
        <fullName evidence="3">Uncharacterized protein C12orf76 homolog</fullName>
    </submittedName>
</protein>
<keyword evidence="1" id="KW-1133">Transmembrane helix</keyword>
<dbReference type="RefSeq" id="XP_060537754.1">
    <property type="nucleotide sequence ID" value="XM_060681771.1"/>
</dbReference>
<dbReference type="GeneID" id="132709076"/>
<keyword evidence="1" id="KW-0472">Membrane</keyword>
<accession>A0ABM3YNQ5</accession>
<feature type="transmembrane region" description="Helical" evidence="1">
    <location>
        <begin position="118"/>
        <end position="140"/>
    </location>
</feature>
<sequence length="146" mass="15342">MHHAKDSRSPSPPKAAATRLGCTASAGGLWGEGDLVAAPPIPCGGGRSAHVQRPLDRDCERLSWPCAVARMPRSRRGSALLALLLLLLLPLAVALGEAGEAAASGQQRPFAVLRRQNLALLGSVFGLLVLAAVLLAVCVYRPLRRR</sequence>